<evidence type="ECO:0000313" key="3">
    <source>
        <dbReference type="Proteomes" id="UP000317421"/>
    </source>
</evidence>
<dbReference type="SUPFAM" id="SSF51658">
    <property type="entry name" value="Xylose isomerase-like"/>
    <property type="match status" value="1"/>
</dbReference>
<sequence length="280" mass="30548">MLLGYNTNGFAHHAPEDAMEVLASIGFRAVALTIDHGVLNPRDARLGDQAGKLRRLAKKLGLTLVVETGGRYVLDPWTKHEPTLVTAEADRRAVRVAFYEQAIDLARELGATCVSLWSGVVHDNAPASEAWQRLVEGLTPVLDYAHRNAMPIALEPEPGMFVATLADYRELKERLTASGAAVEALRLTIDIGHVHCNGETTIVEAIERHAADLANVHLEDMRAGVHEHLMFGEGEIDFTPVLDALQRIGYSGPACVELSRHSHAAPQAARAAYEFLTSLR</sequence>
<feature type="domain" description="Xylose isomerase-like TIM barrel" evidence="1">
    <location>
        <begin position="20"/>
        <end position="278"/>
    </location>
</feature>
<protein>
    <submittedName>
        <fullName evidence="2">L-ribulose-5-phosphate 3-epimerase UlaE</fullName>
        <ecNumber evidence="2">5.1.3.22</ecNumber>
    </submittedName>
</protein>
<dbReference type="InterPro" id="IPR036237">
    <property type="entry name" value="Xyl_isomerase-like_sf"/>
</dbReference>
<dbReference type="EMBL" id="SJPR01000001">
    <property type="protein sequence ID" value="TWT99522.1"/>
    <property type="molecule type" value="Genomic_DNA"/>
</dbReference>
<gene>
    <name evidence="2" type="primary">ulaE_1</name>
    <name evidence="2" type="ORF">Pla108_04640</name>
</gene>
<dbReference type="PANTHER" id="PTHR12110:SF52">
    <property type="entry name" value="XYLOSE ISOMERASE"/>
    <property type="match status" value="1"/>
</dbReference>
<dbReference type="RefSeq" id="WP_146442377.1">
    <property type="nucleotide sequence ID" value="NZ_SJPR01000001.1"/>
</dbReference>
<dbReference type="InterPro" id="IPR013022">
    <property type="entry name" value="Xyl_isomerase-like_TIM-brl"/>
</dbReference>
<dbReference type="EC" id="5.1.3.22" evidence="2"/>
<comment type="caution">
    <text evidence="2">The sequence shown here is derived from an EMBL/GenBank/DDBJ whole genome shotgun (WGS) entry which is preliminary data.</text>
</comment>
<dbReference type="Proteomes" id="UP000317421">
    <property type="component" value="Unassembled WGS sequence"/>
</dbReference>
<dbReference type="PANTHER" id="PTHR12110">
    <property type="entry name" value="HYDROXYPYRUVATE ISOMERASE"/>
    <property type="match status" value="1"/>
</dbReference>
<accession>A0A5C6AHJ5</accession>
<dbReference type="InterPro" id="IPR050312">
    <property type="entry name" value="IolE/XylAMocC-like"/>
</dbReference>
<evidence type="ECO:0000313" key="2">
    <source>
        <dbReference type="EMBL" id="TWT99522.1"/>
    </source>
</evidence>
<dbReference type="GO" id="GO:0034015">
    <property type="term" value="F:L-ribulose-5-phosphate 3-epimerase activity"/>
    <property type="evidence" value="ECO:0007669"/>
    <property type="project" value="UniProtKB-EC"/>
</dbReference>
<evidence type="ECO:0000259" key="1">
    <source>
        <dbReference type="Pfam" id="PF01261"/>
    </source>
</evidence>
<dbReference type="AlphaFoldDB" id="A0A5C6AHJ5"/>
<keyword evidence="3" id="KW-1185">Reference proteome</keyword>
<keyword evidence="2" id="KW-0413">Isomerase</keyword>
<reference evidence="2 3" key="1">
    <citation type="submission" date="2019-02" db="EMBL/GenBank/DDBJ databases">
        <title>Deep-cultivation of Planctomycetes and their phenomic and genomic characterization uncovers novel biology.</title>
        <authorList>
            <person name="Wiegand S."/>
            <person name="Jogler M."/>
            <person name="Boedeker C."/>
            <person name="Pinto D."/>
            <person name="Vollmers J."/>
            <person name="Rivas-Marin E."/>
            <person name="Kohn T."/>
            <person name="Peeters S.H."/>
            <person name="Heuer A."/>
            <person name="Rast P."/>
            <person name="Oberbeckmann S."/>
            <person name="Bunk B."/>
            <person name="Jeske O."/>
            <person name="Meyerdierks A."/>
            <person name="Storesund J.E."/>
            <person name="Kallscheuer N."/>
            <person name="Luecker S."/>
            <person name="Lage O.M."/>
            <person name="Pohl T."/>
            <person name="Merkel B.J."/>
            <person name="Hornburger P."/>
            <person name="Mueller R.-W."/>
            <person name="Bruemmer F."/>
            <person name="Labrenz M."/>
            <person name="Spormann A.M."/>
            <person name="Op Den Camp H."/>
            <person name="Overmann J."/>
            <person name="Amann R."/>
            <person name="Jetten M.S.M."/>
            <person name="Mascher T."/>
            <person name="Medema M.H."/>
            <person name="Devos D.P."/>
            <person name="Kaster A.-K."/>
            <person name="Ovreas L."/>
            <person name="Rohde M."/>
            <person name="Galperin M.Y."/>
            <person name="Jogler C."/>
        </authorList>
    </citation>
    <scope>NUCLEOTIDE SEQUENCE [LARGE SCALE GENOMIC DNA]</scope>
    <source>
        <strain evidence="2 3">Pla108</strain>
    </source>
</reference>
<dbReference type="OrthoDB" id="1900402at2"/>
<dbReference type="Pfam" id="PF01261">
    <property type="entry name" value="AP_endonuc_2"/>
    <property type="match status" value="1"/>
</dbReference>
<proteinExistence type="predicted"/>
<dbReference type="Gene3D" id="3.20.20.150">
    <property type="entry name" value="Divalent-metal-dependent TIM barrel enzymes"/>
    <property type="match status" value="1"/>
</dbReference>
<organism evidence="2 3">
    <name type="scientific">Botrimarina colliarenosi</name>
    <dbReference type="NCBI Taxonomy" id="2528001"/>
    <lineage>
        <taxon>Bacteria</taxon>
        <taxon>Pseudomonadati</taxon>
        <taxon>Planctomycetota</taxon>
        <taxon>Planctomycetia</taxon>
        <taxon>Pirellulales</taxon>
        <taxon>Lacipirellulaceae</taxon>
        <taxon>Botrimarina</taxon>
    </lineage>
</organism>
<name>A0A5C6AHJ5_9BACT</name>